<evidence type="ECO:0000259" key="4">
    <source>
        <dbReference type="Pfam" id="PF00465"/>
    </source>
</evidence>
<evidence type="ECO:0000256" key="1">
    <source>
        <dbReference type="ARBA" id="ARBA00001962"/>
    </source>
</evidence>
<dbReference type="InterPro" id="IPR056798">
    <property type="entry name" value="ADH_Fe_C"/>
</dbReference>
<evidence type="ECO:0000313" key="6">
    <source>
        <dbReference type="EMBL" id="VFK01153.1"/>
    </source>
</evidence>
<dbReference type="AlphaFoldDB" id="A0A450VJA1"/>
<gene>
    <name evidence="6" type="ORF">BECKH772A_GA0070896_102163</name>
    <name evidence="7" type="ORF">BECKH772B_GA0070898_102233</name>
    <name evidence="8" type="ORF">BECKH772C_GA0070978_102173</name>
</gene>
<dbReference type="Pfam" id="PF25137">
    <property type="entry name" value="ADH_Fe_C"/>
    <property type="match status" value="1"/>
</dbReference>
<dbReference type="CDD" id="cd08187">
    <property type="entry name" value="BDH"/>
    <property type="match status" value="1"/>
</dbReference>
<dbReference type="Pfam" id="PF00465">
    <property type="entry name" value="Fe-ADH"/>
    <property type="match status" value="1"/>
</dbReference>
<dbReference type="GO" id="GO:0008106">
    <property type="term" value="F:alcohol dehydrogenase (NADP+) activity"/>
    <property type="evidence" value="ECO:0007669"/>
    <property type="project" value="TreeGrafter"/>
</dbReference>
<dbReference type="GO" id="GO:1990362">
    <property type="term" value="F:butanol dehydrogenase (NAD+) activity"/>
    <property type="evidence" value="ECO:0007669"/>
    <property type="project" value="InterPro"/>
</dbReference>
<dbReference type="GO" id="GO:1990002">
    <property type="term" value="F:methylglyoxal reductase (NADPH) (acetol producing) activity"/>
    <property type="evidence" value="ECO:0007669"/>
    <property type="project" value="TreeGrafter"/>
</dbReference>
<dbReference type="EMBL" id="CAADFG010000216">
    <property type="protein sequence ID" value="VFK01153.1"/>
    <property type="molecule type" value="Genomic_DNA"/>
</dbReference>
<dbReference type="PROSITE" id="PS00913">
    <property type="entry name" value="ADH_IRON_1"/>
    <property type="match status" value="1"/>
</dbReference>
<proteinExistence type="inferred from homology"/>
<comment type="similarity">
    <text evidence="2">Belongs to the iron-containing alcohol dehydrogenase family.</text>
</comment>
<dbReference type="GO" id="GO:0005829">
    <property type="term" value="C:cytosol"/>
    <property type="evidence" value="ECO:0007669"/>
    <property type="project" value="TreeGrafter"/>
</dbReference>
<accession>A0A450VJA1</accession>
<dbReference type="Gene3D" id="1.20.1090.10">
    <property type="entry name" value="Dehydroquinate synthase-like - alpha domain"/>
    <property type="match status" value="1"/>
</dbReference>
<evidence type="ECO:0000256" key="3">
    <source>
        <dbReference type="ARBA" id="ARBA00023002"/>
    </source>
</evidence>
<dbReference type="EMBL" id="CAADFI010000223">
    <property type="protein sequence ID" value="VFK01242.1"/>
    <property type="molecule type" value="Genomic_DNA"/>
</dbReference>
<evidence type="ECO:0000313" key="8">
    <source>
        <dbReference type="EMBL" id="VFK04883.1"/>
    </source>
</evidence>
<sequence length="386" mass="42008">MLDFTYQNPVKILFGKGKIRDLAHEIPSGATILLLYGEGSIKKNGVHAQAIKALKGRDIVEFGGIEPNPSYEKAMAAVAIIREKGIDFILGVGGGSVIDAAKFIAAAARFTDGDPWRILTGAPVRDALPLGAILTLPATGSEMNADSVMTRRSTADKLYFASPLVYPKFSILDPTTTYSLPPRQIANGIVDAFIHVMEQYLTFPVDAPLQDRMAEGILQTLIEEGPKALERPTDYNVRANIMWCATLALNGLICQGVPEDWSTHMIGHEITALHGLDHARTLAIVLPAVMDMERDRKRDKILQYAERIWGIDSAATGAEETIDRAIAETRAFFEGLGVKTRLGDYGIDGASIPAIIHKLEEHGRTALGEHGDIGPDTSREILERCL</sequence>
<reference evidence="8" key="1">
    <citation type="submission" date="2019-02" db="EMBL/GenBank/DDBJ databases">
        <authorList>
            <person name="Gruber-Vodicka R. H."/>
            <person name="Seah K. B. B."/>
        </authorList>
    </citation>
    <scope>NUCLEOTIDE SEQUENCE</scope>
    <source>
        <strain evidence="8">BECK_SA2B12</strain>
        <strain evidence="6">BECK_SA2B15</strain>
        <strain evidence="7">BECK_SA2B20</strain>
    </source>
</reference>
<dbReference type="PROSITE" id="PS00060">
    <property type="entry name" value="ADH_IRON_2"/>
    <property type="match status" value="1"/>
</dbReference>
<organism evidence="8">
    <name type="scientific">Candidatus Kentrum eta</name>
    <dbReference type="NCBI Taxonomy" id="2126337"/>
    <lineage>
        <taxon>Bacteria</taxon>
        <taxon>Pseudomonadati</taxon>
        <taxon>Pseudomonadota</taxon>
        <taxon>Gammaproteobacteria</taxon>
        <taxon>Candidatus Kentrum</taxon>
    </lineage>
</organism>
<comment type="cofactor">
    <cofactor evidence="1">
        <name>Fe cation</name>
        <dbReference type="ChEBI" id="CHEBI:24875"/>
    </cofactor>
</comment>
<feature type="domain" description="Alcohol dehydrogenase iron-type/glycerol dehydrogenase GldA" evidence="4">
    <location>
        <begin position="9"/>
        <end position="174"/>
    </location>
</feature>
<dbReference type="PANTHER" id="PTHR43633">
    <property type="entry name" value="ALCOHOL DEHYDROGENASE YQHD"/>
    <property type="match status" value="1"/>
</dbReference>
<dbReference type="PANTHER" id="PTHR43633:SF1">
    <property type="entry name" value="ALCOHOL DEHYDROGENASE YQHD"/>
    <property type="match status" value="1"/>
</dbReference>
<dbReference type="Gene3D" id="3.40.50.1970">
    <property type="match status" value="1"/>
</dbReference>
<name>A0A450VJA1_9GAMM</name>
<protein>
    <submittedName>
        <fullName evidence="8">NADP-dependent alcohol dehydrogenase</fullName>
    </submittedName>
</protein>
<evidence type="ECO:0000256" key="2">
    <source>
        <dbReference type="ARBA" id="ARBA00007358"/>
    </source>
</evidence>
<evidence type="ECO:0000259" key="5">
    <source>
        <dbReference type="Pfam" id="PF25137"/>
    </source>
</evidence>
<keyword evidence="3" id="KW-0560">Oxidoreductase</keyword>
<dbReference type="InterPro" id="IPR044731">
    <property type="entry name" value="BDH-like"/>
</dbReference>
<dbReference type="InterPro" id="IPR018211">
    <property type="entry name" value="ADH_Fe_CS"/>
</dbReference>
<evidence type="ECO:0000313" key="7">
    <source>
        <dbReference type="EMBL" id="VFK01242.1"/>
    </source>
</evidence>
<dbReference type="EMBL" id="CAADFJ010000217">
    <property type="protein sequence ID" value="VFK04883.1"/>
    <property type="molecule type" value="Genomic_DNA"/>
</dbReference>
<dbReference type="SUPFAM" id="SSF56796">
    <property type="entry name" value="Dehydroquinate synthase-like"/>
    <property type="match status" value="1"/>
</dbReference>
<feature type="domain" description="Fe-containing alcohol dehydrogenase-like C-terminal" evidence="5">
    <location>
        <begin position="186"/>
        <end position="356"/>
    </location>
</feature>
<dbReference type="InterPro" id="IPR001670">
    <property type="entry name" value="ADH_Fe/GldA"/>
</dbReference>
<dbReference type="GO" id="GO:0046872">
    <property type="term" value="F:metal ion binding"/>
    <property type="evidence" value="ECO:0007669"/>
    <property type="project" value="InterPro"/>
</dbReference>
<dbReference type="FunFam" id="3.40.50.1970:FF:000003">
    <property type="entry name" value="Alcohol dehydrogenase, iron-containing"/>
    <property type="match status" value="1"/>
</dbReference>